<evidence type="ECO:0000313" key="2">
    <source>
        <dbReference type="Proteomes" id="UP000014568"/>
    </source>
</evidence>
<dbReference type="SUPFAM" id="SSF102705">
    <property type="entry name" value="NIF3 (NGG1p interacting factor 3)-like"/>
    <property type="match status" value="1"/>
</dbReference>
<organism evidence="1 2">
    <name type="scientific">Acinetobacter rudis CIP 110305</name>
    <dbReference type="NCBI Taxonomy" id="421052"/>
    <lineage>
        <taxon>Bacteria</taxon>
        <taxon>Pseudomonadati</taxon>
        <taxon>Pseudomonadota</taxon>
        <taxon>Gammaproteobacteria</taxon>
        <taxon>Moraxellales</taxon>
        <taxon>Moraxellaceae</taxon>
        <taxon>Acinetobacter</taxon>
    </lineage>
</organism>
<protein>
    <recommendedName>
        <fullName evidence="3">NGG1p interacting factor NIF3</fullName>
    </recommendedName>
</protein>
<name>S3NB62_9GAMM</name>
<dbReference type="InterPro" id="IPR015867">
    <property type="entry name" value="N-reg_PII/ATP_PRibTrfase_C"/>
</dbReference>
<dbReference type="EMBL" id="ATGI01000008">
    <property type="protein sequence ID" value="EPF77315.1"/>
    <property type="molecule type" value="Genomic_DNA"/>
</dbReference>
<dbReference type="Proteomes" id="UP000014568">
    <property type="component" value="Unassembled WGS sequence"/>
</dbReference>
<evidence type="ECO:0008006" key="3">
    <source>
        <dbReference type="Google" id="ProtNLM"/>
    </source>
</evidence>
<dbReference type="AlphaFoldDB" id="S3NB62"/>
<comment type="caution">
    <text evidence="1">The sequence shown here is derived from an EMBL/GenBank/DDBJ whole genome shotgun (WGS) entry which is preliminary data.</text>
</comment>
<accession>S3NB62</accession>
<sequence length="109" mass="12139">MKKNDIMLKLVYYVPDSHLEQTKTAIFNAGAGTIDQYEHCAWQVLGTGQFKPMKGAEPFIGIVGALEKVPEWRVELIVAESCAKQVLAALKASHPYEVPAYDFSQLIEI</sequence>
<dbReference type="HOGENOM" id="CLU_120084_3_0_6"/>
<reference evidence="1 2" key="1">
    <citation type="submission" date="2013-06" db="EMBL/GenBank/DDBJ databases">
        <title>The Genome Sequence of Acinetobacter rudis CIP 110305.</title>
        <authorList>
            <consortium name="The Broad Institute Genome Sequencing Platform"/>
            <consortium name="The Broad Institute Genome Sequencing Center for Infectious Disease"/>
            <person name="Cerqueira G."/>
            <person name="Feldgarden M."/>
            <person name="Courvalin P."/>
            <person name="Perichon B."/>
            <person name="Grillot-Courvalin C."/>
            <person name="Clermont D."/>
            <person name="Rocha E."/>
            <person name="Yoon E.-J."/>
            <person name="Nemec A."/>
            <person name="Young S.K."/>
            <person name="Zeng Q."/>
            <person name="Gargeya S."/>
            <person name="Fitzgerald M."/>
            <person name="Abouelleil A."/>
            <person name="Alvarado L."/>
            <person name="Berlin A.M."/>
            <person name="Chapman S.B."/>
            <person name="Dewar J."/>
            <person name="Goldberg J."/>
            <person name="Griggs A."/>
            <person name="Gujja S."/>
            <person name="Hansen M."/>
            <person name="Howarth C."/>
            <person name="Imamovic A."/>
            <person name="Larimer J."/>
            <person name="McCowan C."/>
            <person name="Murphy C."/>
            <person name="Pearson M."/>
            <person name="Priest M."/>
            <person name="Roberts A."/>
            <person name="Saif S."/>
            <person name="Shea T."/>
            <person name="Sykes S."/>
            <person name="Wortman J."/>
            <person name="Nusbaum C."/>
            <person name="Birren B."/>
        </authorList>
    </citation>
    <scope>NUCLEOTIDE SEQUENCE [LARGE SCALE GENOMIC DNA]</scope>
    <source>
        <strain evidence="1 2">CIP 110305</strain>
    </source>
</reference>
<dbReference type="InterPro" id="IPR036069">
    <property type="entry name" value="DUF34/NIF3_sf"/>
</dbReference>
<dbReference type="PATRIC" id="fig|421052.3.peg.963"/>
<dbReference type="eggNOG" id="COG3323">
    <property type="taxonomic scope" value="Bacteria"/>
</dbReference>
<evidence type="ECO:0000313" key="1">
    <source>
        <dbReference type="EMBL" id="EPF77315.1"/>
    </source>
</evidence>
<proteinExistence type="predicted"/>
<dbReference type="FunFam" id="3.30.70.120:FF:000006">
    <property type="entry name" value="GTP cyclohydrolase 1 type 2 homolog"/>
    <property type="match status" value="1"/>
</dbReference>
<dbReference type="Gene3D" id="3.30.70.120">
    <property type="match status" value="1"/>
</dbReference>
<gene>
    <name evidence="1" type="ORF">F945_00981</name>
</gene>
<dbReference type="STRING" id="632955.GCA_000829675_01584"/>
<dbReference type="PANTHER" id="PTHR41774">
    <property type="match status" value="1"/>
</dbReference>
<dbReference type="PANTHER" id="PTHR41774:SF1">
    <property type="entry name" value="NGG1P INTERACTING FACTOR NIF3"/>
    <property type="match status" value="1"/>
</dbReference>
<keyword evidence="2" id="KW-1185">Reference proteome</keyword>